<comment type="similarity">
    <text evidence="1">Belongs to the protein kinase superfamily. ADCK protein kinase family.</text>
</comment>
<evidence type="ECO:0000256" key="1">
    <source>
        <dbReference type="ARBA" id="ARBA00009670"/>
    </source>
</evidence>
<dbReference type="Pfam" id="PF03109">
    <property type="entry name" value="ABC1"/>
    <property type="match status" value="1"/>
</dbReference>
<dbReference type="PANTHER" id="PTHR10566">
    <property type="entry name" value="CHAPERONE-ACTIVITY OF BC1 COMPLEX CABC1 -RELATED"/>
    <property type="match status" value="1"/>
</dbReference>
<name>A0A6C0B9P7_9ZZZZ</name>
<dbReference type="InterPro" id="IPR050154">
    <property type="entry name" value="UbiB_kinase"/>
</dbReference>
<dbReference type="InterPro" id="IPR004147">
    <property type="entry name" value="ABC1_dom"/>
</dbReference>
<organism evidence="3">
    <name type="scientific">viral metagenome</name>
    <dbReference type="NCBI Taxonomy" id="1070528"/>
    <lineage>
        <taxon>unclassified sequences</taxon>
        <taxon>metagenomes</taxon>
        <taxon>organismal metagenomes</taxon>
    </lineage>
</organism>
<evidence type="ECO:0000313" key="3">
    <source>
        <dbReference type="EMBL" id="QHS88965.1"/>
    </source>
</evidence>
<accession>A0A6C0B9P7</accession>
<reference evidence="3" key="1">
    <citation type="journal article" date="2020" name="Nature">
        <title>Giant virus diversity and host interactions through global metagenomics.</title>
        <authorList>
            <person name="Schulz F."/>
            <person name="Roux S."/>
            <person name="Paez-Espino D."/>
            <person name="Jungbluth S."/>
            <person name="Walsh D.A."/>
            <person name="Denef V.J."/>
            <person name="McMahon K.D."/>
            <person name="Konstantinidis K.T."/>
            <person name="Eloe-Fadrosh E.A."/>
            <person name="Kyrpides N.C."/>
            <person name="Woyke T."/>
        </authorList>
    </citation>
    <scope>NUCLEOTIDE SEQUENCE</scope>
    <source>
        <strain evidence="3">GVMAG-M-3300010158-59</strain>
    </source>
</reference>
<dbReference type="InterPro" id="IPR011009">
    <property type="entry name" value="Kinase-like_dom_sf"/>
</dbReference>
<dbReference type="AlphaFoldDB" id="A0A6C0B9P7"/>
<dbReference type="PANTHER" id="PTHR10566:SF113">
    <property type="entry name" value="PROTEIN ACTIVITY OF BC1 COMPLEX KINASE 7, CHLOROPLASTIC"/>
    <property type="match status" value="1"/>
</dbReference>
<protein>
    <recommendedName>
        <fullName evidence="2">ABC1 atypical kinase-like domain-containing protein</fullName>
    </recommendedName>
</protein>
<sequence>MFYAILQMGFILFYEYFFYTWNKESFVRRVTQQLAKKNMLYVKVFQAISFNINFIDESLNTELLTFTDCVPYCEEDIDFILLEKIKFIYHLRFDSFTPINAGMISLVYKAAKEDGTFAILKVKRKNIAAKLDAAIEQFAWISYISSLIPFLKRMNIPSVIEKTLMHMKEQINFFQEIQNTREMKEKCKHLDYVCIPEVYPNITQKFPDIILMEYIDGKHIREIDEEDYEIYSKQVIKYGFVSAFIIGFIHADMHSGNILFIKEDGKDGYVYKIAPIDFGLVTTISDLTKKLLTNIVFELFTGDPDISARKAIDTLFDPPDLKNHIPNHLYEKFVTIISTIIKETIDIKKGVSQVLLYNFFIQFNDFLANEDLKKYDIKINEDFSKMQTAITMSNGISMILCKENFLELVNSVINDLLHVSLLAPDE</sequence>
<dbReference type="EMBL" id="MN739103">
    <property type="protein sequence ID" value="QHS88965.1"/>
    <property type="molecule type" value="Genomic_DNA"/>
</dbReference>
<dbReference type="SUPFAM" id="SSF56112">
    <property type="entry name" value="Protein kinase-like (PK-like)"/>
    <property type="match status" value="1"/>
</dbReference>
<evidence type="ECO:0000259" key="2">
    <source>
        <dbReference type="Pfam" id="PF03109"/>
    </source>
</evidence>
<feature type="domain" description="ABC1 atypical kinase-like" evidence="2">
    <location>
        <begin position="85"/>
        <end position="303"/>
    </location>
</feature>
<proteinExistence type="inferred from homology"/>